<organism evidence="1 2">
    <name type="scientific">Croceivirga radicis</name>
    <dbReference type="NCBI Taxonomy" id="1929488"/>
    <lineage>
        <taxon>Bacteria</taxon>
        <taxon>Pseudomonadati</taxon>
        <taxon>Bacteroidota</taxon>
        <taxon>Flavobacteriia</taxon>
        <taxon>Flavobacteriales</taxon>
        <taxon>Flavobacteriaceae</taxon>
        <taxon>Croceivirga</taxon>
    </lineage>
</organism>
<name>A0A1V6LTR3_9FLAO</name>
<keyword evidence="2" id="KW-1185">Reference proteome</keyword>
<evidence type="ECO:0000313" key="1">
    <source>
        <dbReference type="EMBL" id="OQD43528.1"/>
    </source>
</evidence>
<dbReference type="AlphaFoldDB" id="A0A1V6LTR3"/>
<protein>
    <submittedName>
        <fullName evidence="1">Uncharacterized protein</fullName>
    </submittedName>
</protein>
<dbReference type="RefSeq" id="WP_080318601.1">
    <property type="nucleotide sequence ID" value="NZ_MTBC01000003.1"/>
</dbReference>
<reference evidence="1 2" key="1">
    <citation type="submission" date="2016-12" db="EMBL/GenBank/DDBJ databases">
        <authorList>
            <person name="Song W.-J."/>
            <person name="Kurnit D.M."/>
        </authorList>
    </citation>
    <scope>NUCLEOTIDE SEQUENCE [LARGE SCALE GENOMIC DNA]</scope>
    <source>
        <strain evidence="1 2">HSG9</strain>
    </source>
</reference>
<gene>
    <name evidence="1" type="ORF">BUL40_06790</name>
</gene>
<dbReference type="EMBL" id="MTBC01000003">
    <property type="protein sequence ID" value="OQD43528.1"/>
    <property type="molecule type" value="Genomic_DNA"/>
</dbReference>
<evidence type="ECO:0000313" key="2">
    <source>
        <dbReference type="Proteomes" id="UP000191680"/>
    </source>
</evidence>
<comment type="caution">
    <text evidence="1">The sequence shown here is derived from an EMBL/GenBank/DDBJ whole genome shotgun (WGS) entry which is preliminary data.</text>
</comment>
<accession>A0A1V6LTR3</accession>
<proteinExistence type="predicted"/>
<sequence length="138" mass="15583">MRIAYTYIEGKNLLVQQYSGQPNIKQYAAYLEHLKQQPFYEDVFLLLTDLTHMDFEAVKASVESVTNTRNQKVNKKFKEVLVVSSPSNTAFATLLKIAGSKNAQFALCSTFEKAITTLGIDLTKTEVEEILESKLKLV</sequence>
<dbReference type="Proteomes" id="UP000191680">
    <property type="component" value="Unassembled WGS sequence"/>
</dbReference>